<gene>
    <name evidence="6" type="ORF">NCTC12282_00826</name>
</gene>
<dbReference type="InterPro" id="IPR008966">
    <property type="entry name" value="Adhesion_dom_sf"/>
</dbReference>
<dbReference type="GO" id="GO:0043709">
    <property type="term" value="P:cell adhesion involved in single-species biofilm formation"/>
    <property type="evidence" value="ECO:0007669"/>
    <property type="project" value="TreeGrafter"/>
</dbReference>
<evidence type="ECO:0000256" key="5">
    <source>
        <dbReference type="SAM" id="SignalP"/>
    </source>
</evidence>
<comment type="similarity">
    <text evidence="2">Belongs to the fimbrial protein family.</text>
</comment>
<evidence type="ECO:0000313" key="6">
    <source>
        <dbReference type="EMBL" id="VFS45939.1"/>
    </source>
</evidence>
<comment type="subcellular location">
    <subcellularLocation>
        <location evidence="1">Fimbrium</location>
    </subcellularLocation>
</comment>
<evidence type="ECO:0000256" key="3">
    <source>
        <dbReference type="ARBA" id="ARBA00022729"/>
    </source>
</evidence>
<dbReference type="PANTHER" id="PTHR33420">
    <property type="entry name" value="FIMBRIAL SUBUNIT ELFA-RELATED"/>
    <property type="match status" value="1"/>
</dbReference>
<protein>
    <submittedName>
        <fullName evidence="6">P pilus assembly protein, pilin FimA</fullName>
    </submittedName>
</protein>
<dbReference type="InterPro" id="IPR050263">
    <property type="entry name" value="Bact_Fimbrial_Adh_Pro"/>
</dbReference>
<dbReference type="Gene3D" id="2.60.40.1090">
    <property type="entry name" value="Fimbrial-type adhesion domain"/>
    <property type="match status" value="1"/>
</dbReference>
<keyword evidence="4" id="KW-0281">Fimbrium</keyword>
<dbReference type="PANTHER" id="PTHR33420:SF3">
    <property type="entry name" value="FIMBRIAL SUBUNIT ELFA"/>
    <property type="match status" value="1"/>
</dbReference>
<name>A0A484ZJF1_9GAMM</name>
<accession>A0A484ZJF1</accession>
<dbReference type="Proteomes" id="UP000373449">
    <property type="component" value="Unassembled WGS sequence"/>
</dbReference>
<dbReference type="RefSeq" id="WP_029093335.1">
    <property type="nucleotide sequence ID" value="NZ_BRLG01000036.1"/>
</dbReference>
<organism evidence="6 7">
    <name type="scientific">Budvicia aquatica</name>
    <dbReference type="NCBI Taxonomy" id="82979"/>
    <lineage>
        <taxon>Bacteria</taxon>
        <taxon>Pseudomonadati</taxon>
        <taxon>Pseudomonadota</taxon>
        <taxon>Gammaproteobacteria</taxon>
        <taxon>Enterobacterales</taxon>
        <taxon>Budviciaceae</taxon>
        <taxon>Budvicia</taxon>
    </lineage>
</organism>
<evidence type="ECO:0000256" key="4">
    <source>
        <dbReference type="ARBA" id="ARBA00023263"/>
    </source>
</evidence>
<proteinExistence type="inferred from homology"/>
<dbReference type="AlphaFoldDB" id="A0A484ZJF1"/>
<feature type="signal peptide" evidence="5">
    <location>
        <begin position="1"/>
        <end position="24"/>
    </location>
</feature>
<sequence>MTFNKTLLLAPVAAFIMSVGTAQAATNAQVTITGQIAAATCDLNVTNSNIDLGTVVSSDVTVAGPIATTSKDFTLNLSNCTQDGETGTVVSMLSKGTALAANTNYFNNVDGGTVGVQLTANGQAVKPNASTPLTALAGEVLTAGGSAQVLMNAQLNSTVAKPATQQIEAPITFSVAYN</sequence>
<feature type="chain" id="PRO_5019751045" evidence="5">
    <location>
        <begin position="25"/>
        <end position="178"/>
    </location>
</feature>
<dbReference type="EMBL" id="CAADJA010000002">
    <property type="protein sequence ID" value="VFS45939.1"/>
    <property type="molecule type" value="Genomic_DNA"/>
</dbReference>
<reference evidence="6 7" key="1">
    <citation type="submission" date="2019-03" db="EMBL/GenBank/DDBJ databases">
        <authorList>
            <consortium name="Pathogen Informatics"/>
        </authorList>
    </citation>
    <scope>NUCLEOTIDE SEQUENCE [LARGE SCALE GENOMIC DNA]</scope>
    <source>
        <strain evidence="6 7">NCTC12282</strain>
    </source>
</reference>
<dbReference type="InterPro" id="IPR036937">
    <property type="entry name" value="Adhesion_dom_fimbrial_sf"/>
</dbReference>
<evidence type="ECO:0000256" key="2">
    <source>
        <dbReference type="ARBA" id="ARBA00006671"/>
    </source>
</evidence>
<evidence type="ECO:0000313" key="7">
    <source>
        <dbReference type="Proteomes" id="UP000373449"/>
    </source>
</evidence>
<keyword evidence="3 5" id="KW-0732">Signal</keyword>
<dbReference type="GO" id="GO:0009289">
    <property type="term" value="C:pilus"/>
    <property type="evidence" value="ECO:0007669"/>
    <property type="project" value="UniProtKB-SubCell"/>
</dbReference>
<evidence type="ECO:0000256" key="1">
    <source>
        <dbReference type="ARBA" id="ARBA00004561"/>
    </source>
</evidence>
<dbReference type="SUPFAM" id="SSF49401">
    <property type="entry name" value="Bacterial adhesins"/>
    <property type="match status" value="1"/>
</dbReference>